<protein>
    <submittedName>
        <fullName evidence="3">Calcineurin-like phosphoesterase domain-containing protein</fullName>
    </submittedName>
</protein>
<dbReference type="EMBL" id="GDID01005913">
    <property type="protein sequence ID" value="JAP90693.1"/>
    <property type="molecule type" value="Transcribed_RNA"/>
</dbReference>
<feature type="transmembrane region" description="Helical" evidence="1">
    <location>
        <begin position="87"/>
        <end position="109"/>
    </location>
</feature>
<feature type="transmembrane region" description="Helical" evidence="1">
    <location>
        <begin position="23"/>
        <end position="48"/>
    </location>
</feature>
<dbReference type="AlphaFoldDB" id="A0A146K1B3"/>
<feature type="domain" description="Calcineurin-like phosphoesterase" evidence="2">
    <location>
        <begin position="193"/>
        <end position="369"/>
    </location>
</feature>
<evidence type="ECO:0000313" key="3">
    <source>
        <dbReference type="EMBL" id="JAP90693.1"/>
    </source>
</evidence>
<reference evidence="3" key="1">
    <citation type="submission" date="2015-07" db="EMBL/GenBank/DDBJ databases">
        <title>Adaptation to a free-living lifestyle via gene acquisitions in the diplomonad Trepomonas sp. PC1.</title>
        <authorList>
            <person name="Xu F."/>
            <person name="Jerlstrom-Hultqvist J."/>
            <person name="Kolisko M."/>
            <person name="Simpson A.G.B."/>
            <person name="Roger A.J."/>
            <person name="Svard S.G."/>
            <person name="Andersson J.O."/>
        </authorList>
    </citation>
    <scope>NUCLEOTIDE SEQUENCE</scope>
    <source>
        <strain evidence="3">PC1</strain>
    </source>
</reference>
<keyword evidence="1" id="KW-1133">Transmembrane helix</keyword>
<organism evidence="3">
    <name type="scientific">Trepomonas sp. PC1</name>
    <dbReference type="NCBI Taxonomy" id="1076344"/>
    <lineage>
        <taxon>Eukaryota</taxon>
        <taxon>Metamonada</taxon>
        <taxon>Diplomonadida</taxon>
        <taxon>Hexamitidae</taxon>
        <taxon>Hexamitinae</taxon>
        <taxon>Trepomonas</taxon>
    </lineage>
</organism>
<proteinExistence type="predicted"/>
<dbReference type="Pfam" id="PF00149">
    <property type="entry name" value="Metallophos"/>
    <property type="match status" value="1"/>
</dbReference>
<dbReference type="SUPFAM" id="SSF56300">
    <property type="entry name" value="Metallo-dependent phosphatases"/>
    <property type="match status" value="1"/>
</dbReference>
<dbReference type="InterPro" id="IPR029052">
    <property type="entry name" value="Metallo-depent_PP-like"/>
</dbReference>
<evidence type="ECO:0000259" key="2">
    <source>
        <dbReference type="Pfam" id="PF00149"/>
    </source>
</evidence>
<feature type="transmembrane region" description="Helical" evidence="1">
    <location>
        <begin position="54"/>
        <end position="75"/>
    </location>
</feature>
<dbReference type="Gene3D" id="3.60.21.10">
    <property type="match status" value="1"/>
</dbReference>
<keyword evidence="1" id="KW-0812">Transmembrane</keyword>
<dbReference type="InterPro" id="IPR004843">
    <property type="entry name" value="Calcineurin-like_PHP"/>
</dbReference>
<evidence type="ECO:0000256" key="1">
    <source>
        <dbReference type="SAM" id="Phobius"/>
    </source>
</evidence>
<gene>
    <name evidence="3" type="ORF">TPC1_20008</name>
</gene>
<sequence length="457" mass="51871">NWVQFYESQPFIKLNPVGKQNQLFITISIICSVLLFALTVIMQILVFYNSNPLIIASVFSIAGISCILSVVHIILFMKQVAARMQLFLFTIVCCLSIALLVVFGVLGPVERYTFNFQMQPMFMPYEDKMQVLFVTEKPELTKALVGFTTVCGSESVKVANCSHKSIVHQLLVDGPFIMNKQRFDVKLPRRPRKFMLISDVHGNQAYSTALPSDFDVALMPGDFSQWGHLEGFVNSFKTPLNKPVLLAYGNHDTRKPEVIESLIQRNANYYQEIGDVGVITVKVLNNGDGIDFGCKILDELVAEALEFMRQQVKQSQAKHIIIQLHCNVYAVTGYSKTKMYQSFTTKFTETLDDINDPRIRAVLYGHEHSASCFIRKNVVYGLAAPGGGPPKHDSWFQELHGPQDPDVVFGGEFHMDSYQYDYHMGQLELDDEKQLTKFRIIRIKDNKTLSSYEVPFN</sequence>
<accession>A0A146K1B3</accession>
<name>A0A146K1B3_9EUKA</name>
<dbReference type="GO" id="GO:0016787">
    <property type="term" value="F:hydrolase activity"/>
    <property type="evidence" value="ECO:0007669"/>
    <property type="project" value="InterPro"/>
</dbReference>
<keyword evidence="1" id="KW-0472">Membrane</keyword>
<feature type="non-terminal residue" evidence="3">
    <location>
        <position position="1"/>
    </location>
</feature>